<dbReference type="KEGG" id="pbn:PADG_12061"/>
<protein>
    <submittedName>
        <fullName evidence="2">Uncharacterized protein</fullName>
    </submittedName>
</protein>
<keyword evidence="1" id="KW-0812">Transmembrane</keyword>
<dbReference type="AlphaFoldDB" id="A0A0A0HWJ5"/>
<gene>
    <name evidence="2" type="ORF">PADG_12061</name>
</gene>
<dbReference type="RefSeq" id="XP_010761928.1">
    <property type="nucleotide sequence ID" value="XM_010763626.1"/>
</dbReference>
<evidence type="ECO:0000313" key="2">
    <source>
        <dbReference type="EMBL" id="KGM91755.1"/>
    </source>
</evidence>
<dbReference type="VEuPathDB" id="FungiDB:PADG_12061"/>
<dbReference type="Proteomes" id="UP000001628">
    <property type="component" value="Unassembled WGS sequence"/>
</dbReference>
<name>A0A0A0HWJ5_PARBD</name>
<keyword evidence="3" id="KW-1185">Reference proteome</keyword>
<accession>A0A0A0HWJ5</accession>
<feature type="transmembrane region" description="Helical" evidence="1">
    <location>
        <begin position="6"/>
        <end position="29"/>
    </location>
</feature>
<dbReference type="HOGENOM" id="CLU_1768680_0_0_1"/>
<keyword evidence="1" id="KW-1133">Transmembrane helix</keyword>
<reference evidence="2 3" key="1">
    <citation type="journal article" date="2011" name="PLoS Genet.">
        <title>Comparative genomic analysis of human fungal pathogens causing paracoccidioidomycosis.</title>
        <authorList>
            <person name="Desjardins C.A."/>
            <person name="Champion M.D."/>
            <person name="Holder J.W."/>
            <person name="Muszewska A."/>
            <person name="Goldberg J."/>
            <person name="Bailao A.M."/>
            <person name="Brigido M.M."/>
            <person name="Ferreira M.E."/>
            <person name="Garcia A.M."/>
            <person name="Grynberg M."/>
            <person name="Gujja S."/>
            <person name="Heiman D.I."/>
            <person name="Henn M.R."/>
            <person name="Kodira C.D."/>
            <person name="Leon-Narvaez H."/>
            <person name="Longo L.V."/>
            <person name="Ma L.J."/>
            <person name="Malavazi I."/>
            <person name="Matsuo A.L."/>
            <person name="Morais F.V."/>
            <person name="Pereira M."/>
            <person name="Rodriguez-Brito S."/>
            <person name="Sakthikumar S."/>
            <person name="Salem-Izacc S.M."/>
            <person name="Sykes S.M."/>
            <person name="Teixeira M.M."/>
            <person name="Vallejo M.C."/>
            <person name="Walter M.E."/>
            <person name="Yandava C."/>
            <person name="Young S."/>
            <person name="Zeng Q."/>
            <person name="Zucker J."/>
            <person name="Felipe M.S."/>
            <person name="Goldman G.H."/>
            <person name="Haas B.J."/>
            <person name="McEwen J.G."/>
            <person name="Nino-Vega G."/>
            <person name="Puccia R."/>
            <person name="San-Blas G."/>
            <person name="Soares C.M."/>
            <person name="Birren B.W."/>
            <person name="Cuomo C.A."/>
        </authorList>
    </citation>
    <scope>NUCLEOTIDE SEQUENCE [LARGE SCALE GENOMIC DNA]</scope>
    <source>
        <strain evidence="2 3">Pb18</strain>
    </source>
</reference>
<proteinExistence type="predicted"/>
<dbReference type="GeneID" id="22587958"/>
<organism evidence="2 3">
    <name type="scientific">Paracoccidioides brasiliensis (strain Pb18)</name>
    <dbReference type="NCBI Taxonomy" id="502780"/>
    <lineage>
        <taxon>Eukaryota</taxon>
        <taxon>Fungi</taxon>
        <taxon>Dikarya</taxon>
        <taxon>Ascomycota</taxon>
        <taxon>Pezizomycotina</taxon>
        <taxon>Eurotiomycetes</taxon>
        <taxon>Eurotiomycetidae</taxon>
        <taxon>Onygenales</taxon>
        <taxon>Ajellomycetaceae</taxon>
        <taxon>Paracoccidioides</taxon>
    </lineage>
</organism>
<dbReference type="InParanoid" id="A0A0A0HWJ5"/>
<sequence>MRDTIPLGIAVLAIFLDASFWYLDVVPFLTMIQPYRYRALCANQALITNVGFVGAAQYSSIQTGIIQRAILTESKQGASSSNLVMAHRLGSLTFAVECLEIKPALPLLSSQRGSKNSNEISLLYILPECDMYDVDKTESSDNKEFSA</sequence>
<dbReference type="EMBL" id="KN275964">
    <property type="protein sequence ID" value="KGM91755.1"/>
    <property type="molecule type" value="Genomic_DNA"/>
</dbReference>
<evidence type="ECO:0000313" key="3">
    <source>
        <dbReference type="Proteomes" id="UP000001628"/>
    </source>
</evidence>
<evidence type="ECO:0000256" key="1">
    <source>
        <dbReference type="SAM" id="Phobius"/>
    </source>
</evidence>
<keyword evidence="1" id="KW-0472">Membrane</keyword>